<dbReference type="Gene3D" id="3.30.420.40">
    <property type="match status" value="1"/>
</dbReference>
<reference evidence="4 6" key="1">
    <citation type="submission" date="2007-08" db="EMBL/GenBank/DDBJ databases">
        <title>Draft genome sequence of Clostridium leptum (DSM 753).</title>
        <authorList>
            <person name="Sudarsanam P."/>
            <person name="Ley R."/>
            <person name="Guruge J."/>
            <person name="Turnbaugh P.J."/>
            <person name="Mahowald M."/>
            <person name="Liep D."/>
            <person name="Gordon J."/>
        </authorList>
    </citation>
    <scope>NUCLEOTIDE SEQUENCE [LARGE SCALE GENOMIC DNA]</scope>
    <source>
        <strain evidence="4 6">DSM 753</strain>
    </source>
</reference>
<reference evidence="4 6" key="2">
    <citation type="submission" date="2007-08" db="EMBL/GenBank/DDBJ databases">
        <authorList>
            <person name="Fulton L."/>
            <person name="Clifton S."/>
            <person name="Fulton B."/>
            <person name="Xu J."/>
            <person name="Minx P."/>
            <person name="Pepin K.H."/>
            <person name="Johnson M."/>
            <person name="Thiruvilangam P."/>
            <person name="Bhonagiri V."/>
            <person name="Nash W.E."/>
            <person name="Wang C."/>
            <person name="Mardis E.R."/>
            <person name="Wilson R.K."/>
        </authorList>
    </citation>
    <scope>NUCLEOTIDE SEQUENCE [LARGE SCALE GENOMIC DNA]</scope>
    <source>
        <strain evidence="4 6">DSM 753</strain>
    </source>
</reference>
<dbReference type="PANTHER" id="PTHR30005:SF0">
    <property type="entry name" value="RETROGRADE REGULATION PROTEIN 2"/>
    <property type="match status" value="1"/>
</dbReference>
<comment type="caution">
    <text evidence="4">The sequence shown here is derived from an EMBL/GenBank/DDBJ whole genome shotgun (WGS) entry which is preliminary data.</text>
</comment>
<evidence type="ECO:0000259" key="3">
    <source>
        <dbReference type="Pfam" id="PF21447"/>
    </source>
</evidence>
<dbReference type="Gene3D" id="3.30.420.150">
    <property type="entry name" value="Exopolyphosphatase. Domain 2"/>
    <property type="match status" value="1"/>
</dbReference>
<organism evidence="4 6">
    <name type="scientific">[Clostridium] leptum DSM 753</name>
    <dbReference type="NCBI Taxonomy" id="428125"/>
    <lineage>
        <taxon>Bacteria</taxon>
        <taxon>Bacillati</taxon>
        <taxon>Bacillota</taxon>
        <taxon>Clostridia</taxon>
        <taxon>Eubacteriales</taxon>
        <taxon>Oscillospiraceae</taxon>
        <taxon>Oscillospiraceae incertae sedis</taxon>
    </lineage>
</organism>
<dbReference type="EMBL" id="NOXF01000001">
    <property type="protein sequence ID" value="PEQ26077.1"/>
    <property type="molecule type" value="Genomic_DNA"/>
</dbReference>
<dbReference type="SUPFAM" id="SSF53067">
    <property type="entry name" value="Actin-like ATPase domain"/>
    <property type="match status" value="2"/>
</dbReference>
<dbReference type="InterPro" id="IPR043129">
    <property type="entry name" value="ATPase_NBD"/>
</dbReference>
<evidence type="ECO:0000313" key="7">
    <source>
        <dbReference type="Proteomes" id="UP000220611"/>
    </source>
</evidence>
<dbReference type="eggNOG" id="COG0248">
    <property type="taxonomic scope" value="Bacteria"/>
</dbReference>
<evidence type="ECO:0000313" key="4">
    <source>
        <dbReference type="EMBL" id="EDO61569.1"/>
    </source>
</evidence>
<dbReference type="InterPro" id="IPR048950">
    <property type="entry name" value="Ppx_GppA_C"/>
</dbReference>
<dbReference type="InterPro" id="IPR003695">
    <property type="entry name" value="Ppx_GppA_N"/>
</dbReference>
<feature type="domain" description="Ppx/GppA phosphatase N-terminal" evidence="2">
    <location>
        <begin position="28"/>
        <end position="286"/>
    </location>
</feature>
<dbReference type="AlphaFoldDB" id="A7VTS3"/>
<comment type="similarity">
    <text evidence="1">Belongs to the GppA/Ppx family.</text>
</comment>
<proteinExistence type="inferred from homology"/>
<dbReference type="SUPFAM" id="SSF109604">
    <property type="entry name" value="HD-domain/PDEase-like"/>
    <property type="match status" value="1"/>
</dbReference>
<name>A7VTS3_9FIRM</name>
<evidence type="ECO:0000313" key="6">
    <source>
        <dbReference type="Proteomes" id="UP000003490"/>
    </source>
</evidence>
<evidence type="ECO:0000256" key="1">
    <source>
        <dbReference type="ARBA" id="ARBA00007125"/>
    </source>
</evidence>
<dbReference type="Pfam" id="PF21447">
    <property type="entry name" value="Ppx-GppA_III"/>
    <property type="match status" value="1"/>
</dbReference>
<dbReference type="HOGENOM" id="CLU_025908_4_1_9"/>
<protein>
    <submittedName>
        <fullName evidence="4 5">Phosphatase</fullName>
    </submittedName>
</protein>
<sequence length="517" mass="58994">MNKKRRGKAVAVIDIGSSLIQMRVSQLCDGAITDIDVLRYPTQIGHEVFSTGKISFDSLKEMISVLRGYAQVMLEYGVTQYKVVATSVLREAKNRAYVVDQIKIQNDMAIEVLEDDQEKTLIYSEILNGAMQDSSEKIDTALISYIGTGSIGLAIYDRESVVFSQNIAMGSLKLHDLLSGLQDRTEEFYQVLHEYLASTLGRIQVPAYLEKLNNMVVAGNEIELIAKLCAAPLEEGRYSIDAKKLEEVYHQVRVMTKEQISERYQLSENQAEILYFSLAICRHLLDCTLAKRILCPKVELWDALVRQLLFSKCKGAYDDQVRENAISCALQMVEHYGASRAHDLVTRDYALKIFDKMKKHHGMGPKKRLLLELAAILHEIGYYVNSKNHLLSTYDLIKNSDIYGMTQEEVNLIGIIASYCEFSVPDYDDHEYQRLTEKNRLFVDKLVAILRLANALDRSQKQKLQSLTVRLKEEILTLTGVSDEDMHLEQWAFEECAPFFEEVFGIKPQFIMKTLMF</sequence>
<keyword evidence="7" id="KW-1185">Reference proteome</keyword>
<dbReference type="CDD" id="cd24006">
    <property type="entry name" value="ASKHA_NBD_PPX_GppA"/>
    <property type="match status" value="1"/>
</dbReference>
<evidence type="ECO:0000259" key="2">
    <source>
        <dbReference type="Pfam" id="PF02541"/>
    </source>
</evidence>
<feature type="domain" description="Ppx/GppA phosphatase C-terminal" evidence="3">
    <location>
        <begin position="330"/>
        <end position="474"/>
    </location>
</feature>
<dbReference type="Pfam" id="PF02541">
    <property type="entry name" value="Ppx-GppA"/>
    <property type="match status" value="1"/>
</dbReference>
<dbReference type="Proteomes" id="UP000003490">
    <property type="component" value="Unassembled WGS sequence"/>
</dbReference>
<reference evidence="5 7" key="3">
    <citation type="submission" date="2017-07" db="EMBL/GenBank/DDBJ databases">
        <title>Prevalence of linear plasmids in Cutibacterium (Propionibacterium) acnes isolates obtained from prostatic tissue.</title>
        <authorList>
            <person name="Davidsson S."/>
            <person name="Carlsson J."/>
            <person name="Molling P."/>
            <person name="Andren O."/>
            <person name="Andersson S.-O."/>
            <person name="Brzuszkiewicz E."/>
            <person name="Poehlein A."/>
            <person name="Al-Zeer M."/>
            <person name="Brinkmann V."/>
            <person name="Scavenius C."/>
            <person name="Nazipi S."/>
            <person name="Soderquist B."/>
            <person name="Bruggemann H."/>
        </authorList>
    </citation>
    <scope>NUCLEOTIDE SEQUENCE [LARGE SCALE GENOMIC DNA]</scope>
    <source>
        <strain evidence="5 7">DSM 753</strain>
    </source>
</reference>
<dbReference type="GO" id="GO:0016462">
    <property type="term" value="F:pyrophosphatase activity"/>
    <property type="evidence" value="ECO:0007669"/>
    <property type="project" value="TreeGrafter"/>
</dbReference>
<dbReference type="InterPro" id="IPR050273">
    <property type="entry name" value="GppA/Ppx_hydrolase"/>
</dbReference>
<dbReference type="Proteomes" id="UP000220611">
    <property type="component" value="Unassembled WGS sequence"/>
</dbReference>
<evidence type="ECO:0000313" key="5">
    <source>
        <dbReference type="EMBL" id="PEQ26077.1"/>
    </source>
</evidence>
<accession>A7VTS3</accession>
<dbReference type="PANTHER" id="PTHR30005">
    <property type="entry name" value="EXOPOLYPHOSPHATASE"/>
    <property type="match status" value="1"/>
</dbReference>
<gene>
    <name evidence="5" type="ORF">CH238_00475</name>
    <name evidence="4" type="ORF">CLOLEP_01966</name>
</gene>
<dbReference type="Gene3D" id="1.10.3210.10">
    <property type="entry name" value="Hypothetical protein af1432"/>
    <property type="match status" value="1"/>
</dbReference>
<dbReference type="EMBL" id="ABCB02000018">
    <property type="protein sequence ID" value="EDO61569.1"/>
    <property type="molecule type" value="Genomic_DNA"/>
</dbReference>